<name>A0AAE0KJQ2_9PEZI</name>
<evidence type="ECO:0000313" key="2">
    <source>
        <dbReference type="EMBL" id="KAK3377266.1"/>
    </source>
</evidence>
<gene>
    <name evidence="2" type="ORF">B0T24DRAFT_592880</name>
</gene>
<dbReference type="Proteomes" id="UP001287356">
    <property type="component" value="Unassembled WGS sequence"/>
</dbReference>
<evidence type="ECO:0000313" key="3">
    <source>
        <dbReference type="Proteomes" id="UP001287356"/>
    </source>
</evidence>
<reference evidence="2" key="1">
    <citation type="journal article" date="2023" name="Mol. Phylogenet. Evol.">
        <title>Genome-scale phylogeny and comparative genomics of the fungal order Sordariales.</title>
        <authorList>
            <person name="Hensen N."/>
            <person name="Bonometti L."/>
            <person name="Westerberg I."/>
            <person name="Brannstrom I.O."/>
            <person name="Guillou S."/>
            <person name="Cros-Aarteil S."/>
            <person name="Calhoun S."/>
            <person name="Haridas S."/>
            <person name="Kuo A."/>
            <person name="Mondo S."/>
            <person name="Pangilinan J."/>
            <person name="Riley R."/>
            <person name="LaButti K."/>
            <person name="Andreopoulos B."/>
            <person name="Lipzen A."/>
            <person name="Chen C."/>
            <person name="Yan M."/>
            <person name="Daum C."/>
            <person name="Ng V."/>
            <person name="Clum A."/>
            <person name="Steindorff A."/>
            <person name="Ohm R.A."/>
            <person name="Martin F."/>
            <person name="Silar P."/>
            <person name="Natvig D.O."/>
            <person name="Lalanne C."/>
            <person name="Gautier V."/>
            <person name="Ament-Velasquez S.L."/>
            <person name="Kruys A."/>
            <person name="Hutchinson M.I."/>
            <person name="Powell A.J."/>
            <person name="Barry K."/>
            <person name="Miller A.N."/>
            <person name="Grigoriev I.V."/>
            <person name="Debuchy R."/>
            <person name="Gladieux P."/>
            <person name="Hiltunen Thoren M."/>
            <person name="Johannesson H."/>
        </authorList>
    </citation>
    <scope>NUCLEOTIDE SEQUENCE</scope>
    <source>
        <strain evidence="2">CBS 958.72</strain>
    </source>
</reference>
<keyword evidence="3" id="KW-1185">Reference proteome</keyword>
<sequence length="237" mass="25521">MTKLAIIVLATAAALVKSTAAYGFKSPCPVDKDICGWALQSNYGYDNEILAEATGAANQNVGSGTVIYDSIYNCYPDGEIVWSVWCGGGGSCDKAASPNSQALCKGEPVDTGRAPPVFPPDDPIPDDPLPLSAALANVKPDIYISAESESDVFEPEEDVRILATQLMGIDYEYCLLLAAQVYSGRYNDDNPTPDNSARGRRLHPHLIRVREDCKAIGFHCKKFSQFCLSNTNLGSVF</sequence>
<evidence type="ECO:0000256" key="1">
    <source>
        <dbReference type="SAM" id="SignalP"/>
    </source>
</evidence>
<organism evidence="2 3">
    <name type="scientific">Lasiosphaeria ovina</name>
    <dbReference type="NCBI Taxonomy" id="92902"/>
    <lineage>
        <taxon>Eukaryota</taxon>
        <taxon>Fungi</taxon>
        <taxon>Dikarya</taxon>
        <taxon>Ascomycota</taxon>
        <taxon>Pezizomycotina</taxon>
        <taxon>Sordariomycetes</taxon>
        <taxon>Sordariomycetidae</taxon>
        <taxon>Sordariales</taxon>
        <taxon>Lasiosphaeriaceae</taxon>
        <taxon>Lasiosphaeria</taxon>
    </lineage>
</organism>
<keyword evidence="1" id="KW-0732">Signal</keyword>
<accession>A0AAE0KJQ2</accession>
<feature type="chain" id="PRO_5042260680" evidence="1">
    <location>
        <begin position="22"/>
        <end position="237"/>
    </location>
</feature>
<dbReference type="AlphaFoldDB" id="A0AAE0KJQ2"/>
<dbReference type="EMBL" id="JAULSN010000003">
    <property type="protein sequence ID" value="KAK3377266.1"/>
    <property type="molecule type" value="Genomic_DNA"/>
</dbReference>
<protein>
    <submittedName>
        <fullName evidence="2">Uncharacterized protein</fullName>
    </submittedName>
</protein>
<feature type="signal peptide" evidence="1">
    <location>
        <begin position="1"/>
        <end position="21"/>
    </location>
</feature>
<proteinExistence type="predicted"/>
<comment type="caution">
    <text evidence="2">The sequence shown here is derived from an EMBL/GenBank/DDBJ whole genome shotgun (WGS) entry which is preliminary data.</text>
</comment>
<reference evidence="2" key="2">
    <citation type="submission" date="2023-06" db="EMBL/GenBank/DDBJ databases">
        <authorList>
            <consortium name="Lawrence Berkeley National Laboratory"/>
            <person name="Haridas S."/>
            <person name="Hensen N."/>
            <person name="Bonometti L."/>
            <person name="Westerberg I."/>
            <person name="Brannstrom I.O."/>
            <person name="Guillou S."/>
            <person name="Cros-Aarteil S."/>
            <person name="Calhoun S."/>
            <person name="Kuo A."/>
            <person name="Mondo S."/>
            <person name="Pangilinan J."/>
            <person name="Riley R."/>
            <person name="Labutti K."/>
            <person name="Andreopoulos B."/>
            <person name="Lipzen A."/>
            <person name="Chen C."/>
            <person name="Yanf M."/>
            <person name="Daum C."/>
            <person name="Ng V."/>
            <person name="Clum A."/>
            <person name="Steindorff A."/>
            <person name="Ohm R."/>
            <person name="Martin F."/>
            <person name="Silar P."/>
            <person name="Natvig D."/>
            <person name="Lalanne C."/>
            <person name="Gautier V."/>
            <person name="Ament-Velasquez S.L."/>
            <person name="Kruys A."/>
            <person name="Hutchinson M.I."/>
            <person name="Powell A.J."/>
            <person name="Barry K."/>
            <person name="Miller A.N."/>
            <person name="Grigoriev I.V."/>
            <person name="Debuchy R."/>
            <person name="Gladieux P."/>
            <person name="Thoren M.H."/>
            <person name="Johannesson H."/>
        </authorList>
    </citation>
    <scope>NUCLEOTIDE SEQUENCE</scope>
    <source>
        <strain evidence="2">CBS 958.72</strain>
    </source>
</reference>